<evidence type="ECO:0000313" key="4">
    <source>
        <dbReference type="Proteomes" id="UP000441208"/>
    </source>
</evidence>
<comment type="caution">
    <text evidence="1">The sequence shown here is derived from an EMBL/GenBank/DDBJ whole genome shotgun (WGS) entry which is preliminary data.</text>
</comment>
<accession>A0A6A3DDM4</accession>
<dbReference type="AlphaFoldDB" id="A0A6A3DDM4"/>
<sequence length="33" mass="3430">MGGAVMFGSDVDDSDVRVLGGEAARCSRRSRAT</sequence>
<evidence type="ECO:0000313" key="1">
    <source>
        <dbReference type="EMBL" id="KAE8919834.1"/>
    </source>
</evidence>
<dbReference type="EMBL" id="QXGF01004404">
    <property type="protein sequence ID" value="KAE8919834.1"/>
    <property type="molecule type" value="Genomic_DNA"/>
</dbReference>
<reference evidence="3 4" key="1">
    <citation type="submission" date="2018-08" db="EMBL/GenBank/DDBJ databases">
        <title>Genomic investigation of the strawberry pathogen Phytophthora fragariae indicates pathogenicity is determined by transcriptional variation in three key races.</title>
        <authorList>
            <person name="Adams T.M."/>
            <person name="Armitage A.D."/>
            <person name="Sobczyk M.K."/>
            <person name="Bates H.J."/>
            <person name="Dunwell J.M."/>
            <person name="Nellist C.F."/>
            <person name="Harrison R.J."/>
        </authorList>
    </citation>
    <scope>NUCLEOTIDE SEQUENCE [LARGE SCALE GENOMIC DNA]</scope>
    <source>
        <strain evidence="2 4">NOV-71</strain>
        <strain evidence="1 3">NOV-9</strain>
    </source>
</reference>
<dbReference type="Proteomes" id="UP000441208">
    <property type="component" value="Unassembled WGS sequence"/>
</dbReference>
<dbReference type="Proteomes" id="UP000429523">
    <property type="component" value="Unassembled WGS sequence"/>
</dbReference>
<organism evidence="1 3">
    <name type="scientific">Phytophthora fragariae</name>
    <dbReference type="NCBI Taxonomy" id="53985"/>
    <lineage>
        <taxon>Eukaryota</taxon>
        <taxon>Sar</taxon>
        <taxon>Stramenopiles</taxon>
        <taxon>Oomycota</taxon>
        <taxon>Peronosporomycetes</taxon>
        <taxon>Peronosporales</taxon>
        <taxon>Peronosporaceae</taxon>
        <taxon>Phytophthora</taxon>
    </lineage>
</organism>
<dbReference type="EMBL" id="QXFZ01008035">
    <property type="protein sequence ID" value="KAE9056175.1"/>
    <property type="molecule type" value="Genomic_DNA"/>
</dbReference>
<protein>
    <submittedName>
        <fullName evidence="1">Uncharacterized protein</fullName>
    </submittedName>
</protein>
<gene>
    <name evidence="2" type="ORF">PF007_g32077</name>
    <name evidence="1" type="ORF">PF009_g29864</name>
</gene>
<evidence type="ECO:0000313" key="3">
    <source>
        <dbReference type="Proteomes" id="UP000429523"/>
    </source>
</evidence>
<proteinExistence type="predicted"/>
<evidence type="ECO:0000313" key="2">
    <source>
        <dbReference type="EMBL" id="KAE9056175.1"/>
    </source>
</evidence>
<name>A0A6A3DDM4_9STRA</name>